<dbReference type="Proteomes" id="UP000662939">
    <property type="component" value="Chromosome"/>
</dbReference>
<accession>A0A895XN89</accession>
<evidence type="ECO:0000259" key="2">
    <source>
        <dbReference type="Pfam" id="PF06259"/>
    </source>
</evidence>
<evidence type="ECO:0000313" key="4">
    <source>
        <dbReference type="Proteomes" id="UP000662939"/>
    </source>
</evidence>
<keyword evidence="4" id="KW-1185">Reference proteome</keyword>
<dbReference type="InterPro" id="IPR036689">
    <property type="entry name" value="ESAT-6-like_sf"/>
</dbReference>
<dbReference type="EMBL" id="CP070496">
    <property type="protein sequence ID" value="QSB04859.1"/>
    <property type="molecule type" value="Genomic_DNA"/>
</dbReference>
<evidence type="ECO:0000256" key="1">
    <source>
        <dbReference type="SAM" id="MobiDB-lite"/>
    </source>
</evidence>
<name>A0A895XN89_9ACTN</name>
<dbReference type="SUPFAM" id="SSF140453">
    <property type="entry name" value="EsxAB dimer-like"/>
    <property type="match status" value="1"/>
</dbReference>
<feature type="compositionally biased region" description="Gly residues" evidence="1">
    <location>
        <begin position="115"/>
        <end position="132"/>
    </location>
</feature>
<proteinExistence type="predicted"/>
<dbReference type="Pfam" id="PF06259">
    <property type="entry name" value="Abhydrolase_8"/>
    <property type="match status" value="1"/>
</dbReference>
<dbReference type="KEGG" id="nav:JQS30_13985"/>
<organism evidence="3 4">
    <name type="scientific">Natronoglycomyces albus</name>
    <dbReference type="NCBI Taxonomy" id="2811108"/>
    <lineage>
        <taxon>Bacteria</taxon>
        <taxon>Bacillati</taxon>
        <taxon>Actinomycetota</taxon>
        <taxon>Actinomycetes</taxon>
        <taxon>Glycomycetales</taxon>
        <taxon>Glycomycetaceae</taxon>
        <taxon>Natronoglycomyces</taxon>
    </lineage>
</organism>
<reference evidence="3" key="1">
    <citation type="submission" date="2021-02" db="EMBL/GenBank/DDBJ databases">
        <title>Natronoglycomyces albus gen. nov., sp. nov, a haloalkaliphilic actinobacterium from a soda solonchak soil.</title>
        <authorList>
            <person name="Sorokin D.Y."/>
            <person name="Khijniak T.V."/>
            <person name="Zakharycheva A.P."/>
            <person name="Boueva O.V."/>
            <person name="Ariskina E.V."/>
            <person name="Hahnke R.L."/>
            <person name="Bunk B."/>
            <person name="Sproer C."/>
            <person name="Schumann P."/>
            <person name="Evtushenko L.I."/>
            <person name="Kublanov I.V."/>
        </authorList>
    </citation>
    <scope>NUCLEOTIDE SEQUENCE</scope>
    <source>
        <strain evidence="3">DSM 106290</strain>
    </source>
</reference>
<dbReference type="RefSeq" id="WP_213170858.1">
    <property type="nucleotide sequence ID" value="NZ_CP070496.1"/>
</dbReference>
<dbReference type="InterPro" id="IPR010427">
    <property type="entry name" value="DUF1023"/>
</dbReference>
<protein>
    <recommendedName>
        <fullName evidence="2">DUF1023 domain-containing protein</fullName>
    </recommendedName>
</protein>
<sequence length="536" mass="56847">MANKVDADLEQMRNAADETDNVISELRKDSQSIDVGLFNLAQNFEGDAADNLMGFRNSFAMEAGMVQARLGDIVMALRQNIANYSETDSANAEGITGASGGSGSLADALRDGGAAREGGGFHSRGEVGGGIDSPGAARPDGEGFLSRAEANNEAPRRGAEPEEVTEWWDNLSEEQQQHILENRPENIAELDGIPFDVRNEANTALLESELSDIDTRLSDIRSQMDAMQPPEGQMDAARYRELAQEGRELTQRQDALENLQSKLDSSTQLTDQPHLLLAFDTEADNVIMSVGDPGTSAYIATYVPGTGMSMLDTDRFNTELGRSRSLVDSAELEYGVGNDTAVIMYANFENPQTVFDITNVTGGFTGEAGEAHYVTNGAEGLATFTEGLASTSDYQSHTAIGHSAGGAAVGTAAALDNFQADNLIYVGSAGAGDGVYNASDLSVDNVFSTAAPSDFINVPGLGSIGETHVHGGNVVNPSFGADFFGSDNRGNRFQMGENHRGYFDFSPDGADGDHNRGLEGMTGVMVHNDPRHPGSN</sequence>
<dbReference type="AlphaFoldDB" id="A0A895XN89"/>
<evidence type="ECO:0000313" key="3">
    <source>
        <dbReference type="EMBL" id="QSB04859.1"/>
    </source>
</evidence>
<gene>
    <name evidence="3" type="ORF">JQS30_13985</name>
</gene>
<feature type="domain" description="DUF1023" evidence="2">
    <location>
        <begin position="286"/>
        <end position="457"/>
    </location>
</feature>
<dbReference type="Gene3D" id="1.10.287.1060">
    <property type="entry name" value="ESAT-6-like"/>
    <property type="match status" value="1"/>
</dbReference>
<feature type="region of interest" description="Disordered" evidence="1">
    <location>
        <begin position="91"/>
        <end position="143"/>
    </location>
</feature>